<evidence type="ECO:0000256" key="3">
    <source>
        <dbReference type="ARBA" id="ARBA00023163"/>
    </source>
</evidence>
<dbReference type="Proteomes" id="UP000316406">
    <property type="component" value="Unassembled WGS sequence"/>
</dbReference>
<comment type="caution">
    <text evidence="6">The sequence shown here is derived from an EMBL/GenBank/DDBJ whole genome shotgun (WGS) entry which is preliminary data.</text>
</comment>
<dbReference type="GO" id="GO:0003700">
    <property type="term" value="F:DNA-binding transcription factor activity"/>
    <property type="evidence" value="ECO:0007669"/>
    <property type="project" value="TreeGrafter"/>
</dbReference>
<evidence type="ECO:0000256" key="1">
    <source>
        <dbReference type="ARBA" id="ARBA00023015"/>
    </source>
</evidence>
<dbReference type="InterPro" id="IPR001647">
    <property type="entry name" value="HTH_TetR"/>
</dbReference>
<dbReference type="PROSITE" id="PS50977">
    <property type="entry name" value="HTH_TETR_2"/>
    <property type="match status" value="1"/>
</dbReference>
<evidence type="ECO:0000259" key="5">
    <source>
        <dbReference type="PROSITE" id="PS50977"/>
    </source>
</evidence>
<dbReference type="AlphaFoldDB" id="A0A556CPW6"/>
<accession>A0A556CPW6</accession>
<dbReference type="SUPFAM" id="SSF48498">
    <property type="entry name" value="Tetracyclin repressor-like, C-terminal domain"/>
    <property type="match status" value="1"/>
</dbReference>
<keyword evidence="2 4" id="KW-0238">DNA-binding</keyword>
<dbReference type="Pfam" id="PF00440">
    <property type="entry name" value="TetR_N"/>
    <property type="match status" value="1"/>
</dbReference>
<dbReference type="PANTHER" id="PTHR30055">
    <property type="entry name" value="HTH-TYPE TRANSCRIPTIONAL REGULATOR RUTR"/>
    <property type="match status" value="1"/>
</dbReference>
<feature type="domain" description="HTH tetR-type" evidence="5">
    <location>
        <begin position="12"/>
        <end position="72"/>
    </location>
</feature>
<dbReference type="SUPFAM" id="SSF46689">
    <property type="entry name" value="Homeodomain-like"/>
    <property type="match status" value="1"/>
</dbReference>
<dbReference type="InterPro" id="IPR036271">
    <property type="entry name" value="Tet_transcr_reg_TetR-rel_C_sf"/>
</dbReference>
<evidence type="ECO:0000256" key="4">
    <source>
        <dbReference type="PROSITE-ProRule" id="PRU00335"/>
    </source>
</evidence>
<sequence>MAETDGRKRRFEHRRSEVLQAVTKYVLDHGIADLSLRRAAEVAGISHATLLHHFGTKEKLVTEVLETILGVALADPDIPNDDPDPLRSLWERARSSSGLRHAATFLEITIFGYREGTTVSRAVRQSVDDRIDLLAAGLIRAGCPTSRAMSLATLVLGSLRGLLVDLLATGDEERVDAAFEELHAAVTAVVRG</sequence>
<dbReference type="InterPro" id="IPR009057">
    <property type="entry name" value="Homeodomain-like_sf"/>
</dbReference>
<dbReference type="GO" id="GO:0000976">
    <property type="term" value="F:transcription cis-regulatory region binding"/>
    <property type="evidence" value="ECO:0007669"/>
    <property type="project" value="TreeGrafter"/>
</dbReference>
<feature type="DNA-binding region" description="H-T-H motif" evidence="4">
    <location>
        <begin position="35"/>
        <end position="54"/>
    </location>
</feature>
<name>A0A556CPW6_BREAU</name>
<protein>
    <submittedName>
        <fullName evidence="6">TetR/AcrR family transcriptional regulator</fullName>
    </submittedName>
</protein>
<evidence type="ECO:0000313" key="7">
    <source>
        <dbReference type="Proteomes" id="UP000316406"/>
    </source>
</evidence>
<dbReference type="InterPro" id="IPR050109">
    <property type="entry name" value="HTH-type_TetR-like_transc_reg"/>
</dbReference>
<dbReference type="PRINTS" id="PR00455">
    <property type="entry name" value="HTHTETR"/>
</dbReference>
<dbReference type="OrthoDB" id="2356263at2"/>
<gene>
    <name evidence="6" type="ORF">FO013_00395</name>
</gene>
<evidence type="ECO:0000313" key="6">
    <source>
        <dbReference type="EMBL" id="TSI19467.1"/>
    </source>
</evidence>
<dbReference type="RefSeq" id="WP_143920516.1">
    <property type="nucleotide sequence ID" value="NZ_VLTK01000001.1"/>
</dbReference>
<evidence type="ECO:0000256" key="2">
    <source>
        <dbReference type="ARBA" id="ARBA00023125"/>
    </source>
</evidence>
<keyword evidence="1" id="KW-0805">Transcription regulation</keyword>
<keyword evidence="3" id="KW-0804">Transcription</keyword>
<dbReference type="Gene3D" id="1.10.357.10">
    <property type="entry name" value="Tetracycline Repressor, domain 2"/>
    <property type="match status" value="1"/>
</dbReference>
<keyword evidence="7" id="KW-1185">Reference proteome</keyword>
<proteinExistence type="predicted"/>
<organism evidence="6 7">
    <name type="scientific">Brevibacterium aurantiacum</name>
    <dbReference type="NCBI Taxonomy" id="273384"/>
    <lineage>
        <taxon>Bacteria</taxon>
        <taxon>Bacillati</taxon>
        <taxon>Actinomycetota</taxon>
        <taxon>Actinomycetes</taxon>
        <taxon>Micrococcales</taxon>
        <taxon>Brevibacteriaceae</taxon>
        <taxon>Brevibacterium</taxon>
    </lineage>
</organism>
<reference evidence="6 7" key="1">
    <citation type="submission" date="2019-07" db="EMBL/GenBank/DDBJ databases">
        <title>Draft genome sequence of Brevibacterium aurantiacum XU54 isolated from Xinjiang China.</title>
        <authorList>
            <person name="Xu X."/>
        </authorList>
    </citation>
    <scope>NUCLEOTIDE SEQUENCE [LARGE SCALE GENOMIC DNA]</scope>
    <source>
        <strain evidence="6 7">XU54</strain>
    </source>
</reference>
<dbReference type="EMBL" id="VLTK01000001">
    <property type="protein sequence ID" value="TSI19467.1"/>
    <property type="molecule type" value="Genomic_DNA"/>
</dbReference>
<dbReference type="PANTHER" id="PTHR30055:SF234">
    <property type="entry name" value="HTH-TYPE TRANSCRIPTIONAL REGULATOR BETI"/>
    <property type="match status" value="1"/>
</dbReference>